<comment type="function">
    <text evidence="6">Catalyzes the hydrolysis of queuosine 5'-phosphate, releasing the nucleobase queuine (q). Is required for salvage of queuine from exogenous queuosine (Q) that is imported and then converted to queuosine 5'-phosphate intracellularly.</text>
</comment>
<evidence type="ECO:0000256" key="2">
    <source>
        <dbReference type="ARBA" id="ARBA00035119"/>
    </source>
</evidence>
<evidence type="ECO:0000256" key="6">
    <source>
        <dbReference type="RuleBase" id="RU365002"/>
    </source>
</evidence>
<reference evidence="8" key="1">
    <citation type="journal article" date="2014" name="Genome Announc.">
        <title>Genome sequence and annotation of Acremonium chrysogenum, producer of the beta-lactam antibiotic cephalosporin C.</title>
        <authorList>
            <person name="Terfehr D."/>
            <person name="Dahlmann T.A."/>
            <person name="Specht T."/>
            <person name="Zadra I."/>
            <person name="Kuernsteiner H."/>
            <person name="Kueck U."/>
        </authorList>
    </citation>
    <scope>NUCLEOTIDE SEQUENCE [LARGE SCALE GENOMIC DNA]</scope>
    <source>
        <strain evidence="8">ATCC 11550 / CBS 779.69 / DSM 880 / IAM 14645 / JCM 23072 / IMI 49137</strain>
    </source>
</reference>
<evidence type="ECO:0000256" key="1">
    <source>
        <dbReference type="ARBA" id="ARBA00022801"/>
    </source>
</evidence>
<dbReference type="GO" id="GO:0006400">
    <property type="term" value="P:tRNA modification"/>
    <property type="evidence" value="ECO:0007669"/>
    <property type="project" value="TreeGrafter"/>
</dbReference>
<dbReference type="OrthoDB" id="416777at2759"/>
<protein>
    <recommendedName>
        <fullName evidence="3 6">Queuosine 5'-phosphate N-glycosylase/hydrolase</fullName>
        <ecNumber evidence="6">3.2.2.-</ecNumber>
    </recommendedName>
    <alternativeName>
        <fullName evidence="4 6">Queuosine-nucleotide N-glycosylase/hydrolase</fullName>
    </alternativeName>
</protein>
<name>A0A086T225_HAPC1</name>
<comment type="caution">
    <text evidence="7">The sequence shown here is derived from an EMBL/GenBank/DDBJ whole genome shotgun (WGS) entry which is preliminary data.</text>
</comment>
<dbReference type="EMBL" id="JPKY01000070">
    <property type="protein sequence ID" value="KFH43407.1"/>
    <property type="molecule type" value="Genomic_DNA"/>
</dbReference>
<dbReference type="Proteomes" id="UP000029964">
    <property type="component" value="Unassembled WGS sequence"/>
</dbReference>
<comment type="catalytic activity">
    <reaction evidence="5 6">
        <text>queuosine 5'-phosphate + H2O = queuine + D-ribose 5-phosphate</text>
        <dbReference type="Rhea" id="RHEA:75387"/>
        <dbReference type="ChEBI" id="CHEBI:15377"/>
        <dbReference type="ChEBI" id="CHEBI:17433"/>
        <dbReference type="ChEBI" id="CHEBI:78346"/>
        <dbReference type="ChEBI" id="CHEBI:194371"/>
    </reaction>
    <physiologicalReaction direction="left-to-right" evidence="5 6">
        <dbReference type="Rhea" id="RHEA:75388"/>
    </physiologicalReaction>
</comment>
<dbReference type="STRING" id="857340.A0A086T225"/>
<accession>A0A086T225</accession>
<evidence type="ECO:0000256" key="3">
    <source>
        <dbReference type="ARBA" id="ARBA00035306"/>
    </source>
</evidence>
<dbReference type="PANTHER" id="PTHR21314">
    <property type="entry name" value="QUEUOSINE 5'-PHOSPHATE N-GLYCOSYLASE_HYDROLASE-RELATED"/>
    <property type="match status" value="1"/>
</dbReference>
<dbReference type="HOGENOM" id="CLU_036001_2_1_1"/>
<dbReference type="Pfam" id="PF10343">
    <property type="entry name" value="Q_salvage"/>
    <property type="match status" value="1"/>
</dbReference>
<gene>
    <name evidence="7" type="ORF">ACRE_058600</name>
</gene>
<sequence length="366" mass="42628">MSDDEADPELLELLRQQLQGKPAVEEEPETGVLEGCEYVYDNCIDVALDMRASKNAAETIYLKMQEKGYSTSTWSEHMLHPKTRDESTVAFIFTMDLLNFSFWSDLPDDERFAVEYKGQLWTGYWSLVASLQRALEEGIPITDPSYWQDEDRCNLDTMRYIFRSATEEEMPMIKERLDCLQEASQVLYERYGSSVVNLVSSAKGSAARLVNTLAQDFSCFRDEHMYEGRAKPVRFLKRAQIFVADLWACFDGESYGYFYDIDKITMFADYRIPQILISMGPLYCSPTVAAAIKDRQLLESGGRWEMQLRACSIWCVELIRREIKRQHPDTRINAILIDFFLYDTMKEMEKTGKETLPHHRTRSIWY</sequence>
<evidence type="ECO:0000256" key="4">
    <source>
        <dbReference type="ARBA" id="ARBA00035393"/>
    </source>
</evidence>
<dbReference type="EC" id="3.2.2.-" evidence="6"/>
<comment type="similarity">
    <text evidence="2 6">Belongs to the QNG1 protein family.</text>
</comment>
<keyword evidence="1 6" id="KW-0378">Hydrolase</keyword>
<organism evidence="7 8">
    <name type="scientific">Hapsidospora chrysogenum (strain ATCC 11550 / CBS 779.69 / DSM 880 / IAM 14645 / JCM 23072 / IMI 49137)</name>
    <name type="common">Acremonium chrysogenum</name>
    <dbReference type="NCBI Taxonomy" id="857340"/>
    <lineage>
        <taxon>Eukaryota</taxon>
        <taxon>Fungi</taxon>
        <taxon>Dikarya</taxon>
        <taxon>Ascomycota</taxon>
        <taxon>Pezizomycotina</taxon>
        <taxon>Sordariomycetes</taxon>
        <taxon>Hypocreomycetidae</taxon>
        <taxon>Hypocreales</taxon>
        <taxon>Bionectriaceae</taxon>
        <taxon>Hapsidospora</taxon>
    </lineage>
</organism>
<dbReference type="InterPro" id="IPR019438">
    <property type="entry name" value="Q_salvage"/>
</dbReference>
<keyword evidence="8" id="KW-1185">Reference proteome</keyword>
<dbReference type="PANTHER" id="PTHR21314:SF0">
    <property type="entry name" value="QUEUOSINE 5'-PHOSPHATE N-GLYCOSYLASE_HYDROLASE"/>
    <property type="match status" value="1"/>
</dbReference>
<dbReference type="GO" id="GO:0016787">
    <property type="term" value="F:hydrolase activity"/>
    <property type="evidence" value="ECO:0007669"/>
    <property type="project" value="UniProtKB-KW"/>
</dbReference>
<evidence type="ECO:0000313" key="7">
    <source>
        <dbReference type="EMBL" id="KFH43407.1"/>
    </source>
</evidence>
<evidence type="ECO:0000313" key="8">
    <source>
        <dbReference type="Proteomes" id="UP000029964"/>
    </source>
</evidence>
<evidence type="ECO:0000256" key="5">
    <source>
        <dbReference type="ARBA" id="ARBA00048204"/>
    </source>
</evidence>
<dbReference type="AlphaFoldDB" id="A0A086T225"/>
<proteinExistence type="inferred from homology"/>